<evidence type="ECO:0000256" key="1">
    <source>
        <dbReference type="SAM" id="MobiDB-lite"/>
    </source>
</evidence>
<evidence type="ECO:0000256" key="2">
    <source>
        <dbReference type="SAM" id="SignalP"/>
    </source>
</evidence>
<name>A0A1I6NUY9_9BACL</name>
<proteinExistence type="predicted"/>
<evidence type="ECO:0000313" key="3">
    <source>
        <dbReference type="EMBL" id="SFS31679.1"/>
    </source>
</evidence>
<dbReference type="OrthoDB" id="9928187at2"/>
<dbReference type="AlphaFoldDB" id="A0A1I6NUY9"/>
<reference evidence="4" key="1">
    <citation type="submission" date="2016-10" db="EMBL/GenBank/DDBJ databases">
        <authorList>
            <person name="Varghese N."/>
            <person name="Submissions S."/>
        </authorList>
    </citation>
    <scope>NUCLEOTIDE SEQUENCE [LARGE SCALE GENOMIC DNA]</scope>
    <source>
        <strain evidence="4">DSM 45789</strain>
    </source>
</reference>
<protein>
    <submittedName>
        <fullName evidence="3">Uncharacterized protein</fullName>
    </submittedName>
</protein>
<sequence length="126" mass="14104">MLKKLGITFLGLSLLTVGVGASGLTPNEAQGMSYNGFAKTGTVEVKAEVWFTPSWKVANGAGYKLKPGKYVQRAYVRIQEGDYDSGRQKTKRASSKKDKNQYFKSTSKWNNPAKTMKVNYGWEYFK</sequence>
<keyword evidence="4" id="KW-1185">Reference proteome</keyword>
<gene>
    <name evidence="3" type="ORF">SAMN05444972_101152</name>
</gene>
<dbReference type="Proteomes" id="UP000198660">
    <property type="component" value="Unassembled WGS sequence"/>
</dbReference>
<feature type="chain" id="PRO_5038543624" evidence="2">
    <location>
        <begin position="22"/>
        <end position="126"/>
    </location>
</feature>
<accession>A0A1I6NUY9</accession>
<feature type="signal peptide" evidence="2">
    <location>
        <begin position="1"/>
        <end position="21"/>
    </location>
</feature>
<evidence type="ECO:0000313" key="4">
    <source>
        <dbReference type="Proteomes" id="UP000198660"/>
    </source>
</evidence>
<dbReference type="RefSeq" id="WP_091832373.1">
    <property type="nucleotide sequence ID" value="NZ_FPAA01000001.1"/>
</dbReference>
<feature type="region of interest" description="Disordered" evidence="1">
    <location>
        <begin position="82"/>
        <end position="105"/>
    </location>
</feature>
<dbReference type="EMBL" id="FPAA01000001">
    <property type="protein sequence ID" value="SFS31679.1"/>
    <property type="molecule type" value="Genomic_DNA"/>
</dbReference>
<keyword evidence="2" id="KW-0732">Signal</keyword>
<organism evidence="3 4">
    <name type="scientific">Marininema halotolerans</name>
    <dbReference type="NCBI Taxonomy" id="1155944"/>
    <lineage>
        <taxon>Bacteria</taxon>
        <taxon>Bacillati</taxon>
        <taxon>Bacillota</taxon>
        <taxon>Bacilli</taxon>
        <taxon>Bacillales</taxon>
        <taxon>Thermoactinomycetaceae</taxon>
        <taxon>Marininema</taxon>
    </lineage>
</organism>